<dbReference type="PROSITE" id="PS00626">
    <property type="entry name" value="RCC1_2"/>
    <property type="match status" value="3"/>
</dbReference>
<dbReference type="GO" id="GO:0005794">
    <property type="term" value="C:Golgi apparatus"/>
    <property type="evidence" value="ECO:0007669"/>
    <property type="project" value="UniProtKB-SubCell"/>
</dbReference>
<evidence type="ECO:0000256" key="13">
    <source>
        <dbReference type="ARBA" id="ARBA00023034"/>
    </source>
</evidence>
<evidence type="ECO:0000256" key="1">
    <source>
        <dbReference type="ARBA" id="ARBA00004120"/>
    </source>
</evidence>
<keyword evidence="17" id="KW-0449">Lipoprotein</keyword>
<dbReference type="GO" id="GO:0005813">
    <property type="term" value="C:centrosome"/>
    <property type="evidence" value="ECO:0007669"/>
    <property type="project" value="UniProtKB-SubCell"/>
</dbReference>
<dbReference type="SUPFAM" id="SSF50985">
    <property type="entry name" value="RCC1/BLIP-II"/>
    <property type="match status" value="1"/>
</dbReference>
<dbReference type="Proteomes" id="UP000053858">
    <property type="component" value="Unassembled WGS sequence"/>
</dbReference>
<evidence type="ECO:0000256" key="14">
    <source>
        <dbReference type="ARBA" id="ARBA00023069"/>
    </source>
</evidence>
<evidence type="ECO:0000256" key="21">
    <source>
        <dbReference type="PROSITE-ProRule" id="PRU00235"/>
    </source>
</evidence>
<keyword evidence="14" id="KW-0969">Cilium</keyword>
<gene>
    <name evidence="24" type="ORF">N301_04906</name>
</gene>
<feature type="repeat" description="RCC1" evidence="21">
    <location>
        <begin position="309"/>
        <end position="362"/>
    </location>
</feature>
<evidence type="ECO:0000256" key="19">
    <source>
        <dbReference type="ARBA" id="ARBA00023305"/>
    </source>
</evidence>
<evidence type="ECO:0000313" key="24">
    <source>
        <dbReference type="EMBL" id="KGL96013.1"/>
    </source>
</evidence>
<keyword evidence="13" id="KW-0333">Golgi apparatus</keyword>
<keyword evidence="7" id="KW-0597">Phosphoprotein</keyword>
<evidence type="ECO:0000256" key="11">
    <source>
        <dbReference type="ARBA" id="ARBA00022794"/>
    </source>
</evidence>
<feature type="domain" description="RCC1-like" evidence="23">
    <location>
        <begin position="133"/>
        <end position="359"/>
    </location>
</feature>
<dbReference type="PRINTS" id="PR00633">
    <property type="entry name" value="RCCNDNSATION"/>
</dbReference>
<dbReference type="InterPro" id="IPR000408">
    <property type="entry name" value="Reg_chr_condens"/>
</dbReference>
<feature type="compositionally biased region" description="Basic residues" evidence="22">
    <location>
        <begin position="674"/>
        <end position="694"/>
    </location>
</feature>
<dbReference type="GO" id="GO:0005929">
    <property type="term" value="C:cilium"/>
    <property type="evidence" value="ECO:0007669"/>
    <property type="project" value="UniProtKB-ARBA"/>
</dbReference>
<evidence type="ECO:0000256" key="3">
    <source>
        <dbReference type="ARBA" id="ARBA00004555"/>
    </source>
</evidence>
<feature type="repeat" description="RCC1" evidence="21">
    <location>
        <begin position="101"/>
        <end position="153"/>
    </location>
</feature>
<dbReference type="Pfam" id="PF25390">
    <property type="entry name" value="WD40_RLD"/>
    <property type="match status" value="1"/>
</dbReference>
<keyword evidence="11" id="KW-0970">Cilium biogenesis/degradation</keyword>
<dbReference type="FunFam" id="2.130.10.30:FF:000013">
    <property type="entry name" value="Retinitis pigmentosa GTPase regulator isoform 1"/>
    <property type="match status" value="1"/>
</dbReference>
<feature type="compositionally biased region" description="Acidic residues" evidence="22">
    <location>
        <begin position="534"/>
        <end position="670"/>
    </location>
</feature>
<feature type="repeat" description="RCC1" evidence="21">
    <location>
        <begin position="204"/>
        <end position="256"/>
    </location>
</feature>
<evidence type="ECO:0000256" key="17">
    <source>
        <dbReference type="ARBA" id="ARBA00023288"/>
    </source>
</evidence>
<keyword evidence="10" id="KW-0677">Repeat</keyword>
<protein>
    <recommendedName>
        <fullName evidence="20">X-linked retinitis pigmentosa GTPase regulator</fullName>
    </recommendedName>
</protein>
<keyword evidence="6" id="KW-0963">Cytoplasm</keyword>
<keyword evidence="18" id="KW-0636">Prenylation</keyword>
<comment type="subcellular location">
    <subcellularLocation>
        <location evidence="1">Cytoplasm</location>
        <location evidence="1">Cytoskeleton</location>
        <location evidence="1">Cilium basal body</location>
    </subcellularLocation>
    <subcellularLocation>
        <location evidence="4">Cytoplasm</location>
        <location evidence="4">Cytoskeleton</location>
        <location evidence="4">Flagellum axoneme</location>
    </subcellularLocation>
    <subcellularLocation>
        <location evidence="2">Cytoplasm</location>
        <location evidence="2">Cytoskeleton</location>
        <location evidence="2">Microtubule organizing center</location>
        <location evidence="2">Centrosome</location>
    </subcellularLocation>
    <subcellularLocation>
        <location evidence="3">Golgi apparatus</location>
    </subcellularLocation>
</comment>
<evidence type="ECO:0000256" key="16">
    <source>
        <dbReference type="ARBA" id="ARBA00023273"/>
    </source>
</evidence>
<keyword evidence="25" id="KW-1185">Reference proteome</keyword>
<evidence type="ECO:0000256" key="9">
    <source>
        <dbReference type="ARBA" id="ARBA00022658"/>
    </source>
</evidence>
<proteinExistence type="predicted"/>
<evidence type="ECO:0000256" key="15">
    <source>
        <dbReference type="ARBA" id="ARBA00023212"/>
    </source>
</evidence>
<dbReference type="PROSITE" id="PS50012">
    <property type="entry name" value="RCC1_3"/>
    <property type="match status" value="6"/>
</dbReference>
<feature type="compositionally biased region" description="Basic and acidic residues" evidence="22">
    <location>
        <begin position="455"/>
        <end position="474"/>
    </location>
</feature>
<feature type="region of interest" description="Disordered" evidence="22">
    <location>
        <begin position="450"/>
        <end position="494"/>
    </location>
</feature>
<dbReference type="GO" id="GO:0005085">
    <property type="term" value="F:guanyl-nucleotide exchange factor activity"/>
    <property type="evidence" value="ECO:0007669"/>
    <property type="project" value="UniProtKB-KW"/>
</dbReference>
<dbReference type="EMBL" id="KL872542">
    <property type="protein sequence ID" value="KGL96013.1"/>
    <property type="molecule type" value="Genomic_DNA"/>
</dbReference>
<dbReference type="Gene3D" id="2.130.10.30">
    <property type="entry name" value="Regulator of chromosome condensation 1/beta-lactamase-inhibitor protein II"/>
    <property type="match status" value="1"/>
</dbReference>
<dbReference type="PANTHER" id="PTHR22872">
    <property type="entry name" value="BTK-BINDING PROTEIN-RELATED"/>
    <property type="match status" value="1"/>
</dbReference>
<organism evidence="24 25">
    <name type="scientific">Charadrius vociferus</name>
    <name type="common">Killdeer</name>
    <name type="synonym">Aegialitis vocifera</name>
    <dbReference type="NCBI Taxonomy" id="50402"/>
    <lineage>
        <taxon>Eukaryota</taxon>
        <taxon>Metazoa</taxon>
        <taxon>Chordata</taxon>
        <taxon>Craniata</taxon>
        <taxon>Vertebrata</taxon>
        <taxon>Euteleostomi</taxon>
        <taxon>Archelosauria</taxon>
        <taxon>Archosauria</taxon>
        <taxon>Dinosauria</taxon>
        <taxon>Saurischia</taxon>
        <taxon>Theropoda</taxon>
        <taxon>Coelurosauria</taxon>
        <taxon>Aves</taxon>
        <taxon>Neognathae</taxon>
        <taxon>Neoaves</taxon>
        <taxon>Charadriiformes</taxon>
        <taxon>Charadriidae</taxon>
        <taxon>Charadrius</taxon>
    </lineage>
</organism>
<keyword evidence="8" id="KW-0716">Sensory transduction</keyword>
<evidence type="ECO:0000256" key="2">
    <source>
        <dbReference type="ARBA" id="ARBA00004300"/>
    </source>
</evidence>
<accession>A0A0A0AR53</accession>
<sequence length="720" mass="79146">LCVLESGAVFTFGKSKFAEDIPSKFWFKNDKPVLISCGDEHTAIVTGNGKLYMFGSNNWGQLGLGSKNTVSKPTCVKALKPEKTKLAVCGRNHTLVYTEKGNVYAAGGNSEGQLGLGDTEERTTFHLINFFTNQHKIKQLAAGSYTSAAVTEDGQLFVWGDNSEGQIGLADKACVTVPCQVDVGKPVSSVSCGYYHSALITGDGELYTFGEPENGKLGLLPEQLKNNRVPQPVLGIMEKVNKVACGGEHTVVLTETDVYTFGLGQYGQLGHGTFIFETSVPKSVKHLRRHKICNITCGENHTAVIAENGLMFTFGDGRHGKLGLGEENFTNQFDPTLCYNFLRFTVLLVACGGCHMLVFAAPRPKGSEEILLEDLYESRLTATISKMSRDSLLTNTLQLTSARMRRREREKSPEQFVRMARTLPPLGESFLKSSLPVTSNTSPLCFAATSLPKAEPVKDRDHKKEKNRQKDKPGEGSAEEDSDNENNDRNLGDTTDILNMTHAMKLNPSDRSLKLSPLQKQKVLEGAEEGREGVEEDEGEGEEEEAEGVEEDEGEGEEEEREGEEEEGEGEEEGREGVEEDEGEGEEEEAEGVEEEEGEEGVEEEEGEEGVEEEEGEEEEGEEEEGGDKEEGEEGEEEEKGEEEEEEQDGEEGEGEEEDKGEEEEEGEEEEKAKGKRKKDSNKLPQKKSKTRKPGKAEDTALPNSSKQKMKPKQHVANGL</sequence>
<evidence type="ECO:0000256" key="20">
    <source>
        <dbReference type="ARBA" id="ARBA00073293"/>
    </source>
</evidence>
<feature type="non-terminal residue" evidence="24">
    <location>
        <position position="1"/>
    </location>
</feature>
<keyword evidence="15" id="KW-0206">Cytoskeleton</keyword>
<feature type="repeat" description="RCC1" evidence="21">
    <location>
        <begin position="256"/>
        <end position="308"/>
    </location>
</feature>
<evidence type="ECO:0000259" key="23">
    <source>
        <dbReference type="Pfam" id="PF25390"/>
    </source>
</evidence>
<evidence type="ECO:0000256" key="8">
    <source>
        <dbReference type="ARBA" id="ARBA00022606"/>
    </source>
</evidence>
<dbReference type="GO" id="GO:0030030">
    <property type="term" value="P:cell projection organization"/>
    <property type="evidence" value="ECO:0007669"/>
    <property type="project" value="UniProtKB-KW"/>
</dbReference>
<feature type="repeat" description="RCC1" evidence="21">
    <location>
        <begin position="49"/>
        <end position="100"/>
    </location>
</feature>
<keyword evidence="5" id="KW-0488">Methylation</keyword>
<keyword evidence="19" id="KW-0844">Vision</keyword>
<keyword evidence="16" id="KW-0966">Cell projection</keyword>
<name>A0A0A0AR53_CHAVO</name>
<evidence type="ECO:0000256" key="18">
    <source>
        <dbReference type="ARBA" id="ARBA00023289"/>
    </source>
</evidence>
<feature type="non-terminal residue" evidence="24">
    <location>
        <position position="720"/>
    </location>
</feature>
<dbReference type="GO" id="GO:0007601">
    <property type="term" value="P:visual perception"/>
    <property type="evidence" value="ECO:0007669"/>
    <property type="project" value="UniProtKB-KW"/>
</dbReference>
<evidence type="ECO:0000256" key="5">
    <source>
        <dbReference type="ARBA" id="ARBA00022481"/>
    </source>
</evidence>
<keyword evidence="9" id="KW-0344">Guanine-nucleotide releasing factor</keyword>
<feature type="compositionally biased region" description="Basic and acidic residues" evidence="22">
    <location>
        <begin position="522"/>
        <end position="533"/>
    </location>
</feature>
<evidence type="ECO:0000256" key="7">
    <source>
        <dbReference type="ARBA" id="ARBA00022553"/>
    </source>
</evidence>
<evidence type="ECO:0000256" key="6">
    <source>
        <dbReference type="ARBA" id="ARBA00022490"/>
    </source>
</evidence>
<keyword evidence="12" id="KW-0282">Flagellum</keyword>
<dbReference type="STRING" id="50402.A0A0A0AR53"/>
<reference evidence="25" key="1">
    <citation type="journal article" date="2014" name="Science">
        <title>Comparative genomics reveals insights into avian genome evolution and adaptation.</title>
        <authorList>
            <consortium name="Avian Genome Consortium"/>
            <person name="Zhang G."/>
            <person name="Li C."/>
            <person name="Li Q."/>
            <person name="Li B."/>
            <person name="Larkin D.M."/>
            <person name="Lee C."/>
            <person name="Storz J.F."/>
            <person name="Antunes A."/>
            <person name="Greenwold M.J."/>
            <person name="Meredith R.W."/>
            <person name="Odeen A."/>
            <person name="Cui J."/>
            <person name="Zhou Q."/>
            <person name="Xu L."/>
            <person name="Pan H."/>
            <person name="Wang Z."/>
            <person name="Jin L."/>
            <person name="Zhang P."/>
            <person name="Hu H."/>
            <person name="Yang W."/>
            <person name="Hu J."/>
            <person name="Xiao J."/>
            <person name="Yang Z."/>
            <person name="Liu Y."/>
            <person name="Xie Q."/>
            <person name="Yu H."/>
            <person name="Lian J."/>
            <person name="Wen P."/>
            <person name="Zhang F."/>
            <person name="Li H."/>
            <person name="Zeng Y."/>
            <person name="Xiong Z."/>
            <person name="Liu S."/>
            <person name="Zhou L."/>
            <person name="Huang Z."/>
            <person name="An N."/>
            <person name="Wang J."/>
            <person name="Zheng Q."/>
            <person name="Xiong Y."/>
            <person name="Wang G."/>
            <person name="Wang B."/>
            <person name="Wang J."/>
            <person name="Fan Y."/>
            <person name="da Fonseca R.R."/>
            <person name="Alfaro-Nunez A."/>
            <person name="Schubert M."/>
            <person name="Orlando L."/>
            <person name="Mourier T."/>
            <person name="Howard J.T."/>
            <person name="Ganapathy G."/>
            <person name="Pfenning A."/>
            <person name="Whitney O."/>
            <person name="Rivas M.V."/>
            <person name="Hara E."/>
            <person name="Smith J."/>
            <person name="Farre M."/>
            <person name="Narayan J."/>
            <person name="Slavov G."/>
            <person name="Romanov M.N."/>
            <person name="Borges R."/>
            <person name="Machado J.P."/>
            <person name="Khan I."/>
            <person name="Springer M.S."/>
            <person name="Gatesy J."/>
            <person name="Hoffmann F.G."/>
            <person name="Opazo J.C."/>
            <person name="Hastad O."/>
            <person name="Sawyer R.H."/>
            <person name="Kim H."/>
            <person name="Kim K.W."/>
            <person name="Kim H.J."/>
            <person name="Cho S."/>
            <person name="Li N."/>
            <person name="Huang Y."/>
            <person name="Bruford M.W."/>
            <person name="Zhan X."/>
            <person name="Dixon A."/>
            <person name="Bertelsen M.F."/>
            <person name="Derryberry E."/>
            <person name="Warren W."/>
            <person name="Wilson R.K."/>
            <person name="Li S."/>
            <person name="Ray D.A."/>
            <person name="Green R.E."/>
            <person name="O'Brien S.J."/>
            <person name="Griffin D."/>
            <person name="Johnson W.E."/>
            <person name="Haussler D."/>
            <person name="Ryder O.A."/>
            <person name="Willerslev E."/>
            <person name="Graves G.R."/>
            <person name="Alstrom P."/>
            <person name="Fjeldsa J."/>
            <person name="Mindell D.P."/>
            <person name="Edwards S.V."/>
            <person name="Braun E.L."/>
            <person name="Rahbek C."/>
            <person name="Burt D.W."/>
            <person name="Houde P."/>
            <person name="Zhang Y."/>
            <person name="Yang H."/>
            <person name="Wang J."/>
            <person name="Jarvis E.D."/>
            <person name="Gilbert M.T."/>
            <person name="Wang J."/>
        </authorList>
    </citation>
    <scope>NUCLEOTIDE SEQUENCE [LARGE SCALE GENOMIC DNA]</scope>
</reference>
<dbReference type="Pfam" id="PF00415">
    <property type="entry name" value="RCC1"/>
    <property type="match status" value="1"/>
</dbReference>
<evidence type="ECO:0000256" key="22">
    <source>
        <dbReference type="SAM" id="MobiDB-lite"/>
    </source>
</evidence>
<feature type="region of interest" description="Disordered" evidence="22">
    <location>
        <begin position="508"/>
        <end position="720"/>
    </location>
</feature>
<dbReference type="PANTHER" id="PTHR22872:SF9">
    <property type="entry name" value="X-LINKED RETINITIS PIGMENTOSA GTPASE REGULATOR"/>
    <property type="match status" value="1"/>
</dbReference>
<evidence type="ECO:0000256" key="12">
    <source>
        <dbReference type="ARBA" id="ARBA00022846"/>
    </source>
</evidence>
<evidence type="ECO:0000256" key="4">
    <source>
        <dbReference type="ARBA" id="ARBA00004611"/>
    </source>
</evidence>
<dbReference type="InterPro" id="IPR058923">
    <property type="entry name" value="RCC1-like_dom"/>
</dbReference>
<dbReference type="AlphaFoldDB" id="A0A0A0AR53"/>
<dbReference type="InterPro" id="IPR009091">
    <property type="entry name" value="RCC1/BLIP-II"/>
</dbReference>
<feature type="repeat" description="RCC1" evidence="21">
    <location>
        <begin position="154"/>
        <end position="203"/>
    </location>
</feature>
<evidence type="ECO:0000313" key="25">
    <source>
        <dbReference type="Proteomes" id="UP000053858"/>
    </source>
</evidence>
<evidence type="ECO:0000256" key="10">
    <source>
        <dbReference type="ARBA" id="ARBA00022737"/>
    </source>
</evidence>
<dbReference type="InterPro" id="IPR051625">
    <property type="entry name" value="Signaling_Regulatory_Domain"/>
</dbReference>